<protein>
    <recommendedName>
        <fullName evidence="2">DNA polymerase delta subunit 3</fullName>
    </recommendedName>
</protein>
<dbReference type="Gene3D" id="3.90.1030.20">
    <property type="entry name" value="DNA polymerase delta, p66 (Cdc27) subunit, wHTH domain"/>
    <property type="match status" value="1"/>
</dbReference>
<sequence>MDQQKAFGRITKRVHIEKAVLTYRLAARELGVSVKDAKALLAAYHASDAAKEREIKAVYLLSGYLKKEETDGAAKGQDGEDKMDVDGEDGTQATQQTQADGTESVRVKTMALVQEDELEATRSLFTDDPAPSSHIYALSPAHLTSLSLLSTTSLSLIPPSVRETKWKASPDDIPAYGGIVHPDGERKRKPGQGARKSAAMPAAPKAGPSKDKAAVKKEAEPPAKPAKGKGKAKEEPAKGKKKDEPKARPIGQLGGLFARKFEDKKGKKKANSSDEEDDDESAEEESEEDVKPKKKGSVVPAKRKSTSPAVSRKKPDPPAAKSKAVKQEADIVMDDDDDDWAMDEEALLEAERAAEKQAASKKTDAATNGGGGKKAPALSRTSSSSSSTPQSKVGGTNAKNKSAAPAQQKGIGSFFKKN</sequence>
<evidence type="ECO:0000256" key="4">
    <source>
        <dbReference type="ARBA" id="ARBA00023242"/>
    </source>
</evidence>
<feature type="compositionally biased region" description="Basic and acidic residues" evidence="5">
    <location>
        <begin position="231"/>
        <end position="247"/>
    </location>
</feature>
<evidence type="ECO:0000256" key="1">
    <source>
        <dbReference type="ARBA" id="ARBA00004123"/>
    </source>
</evidence>
<evidence type="ECO:0000256" key="3">
    <source>
        <dbReference type="ARBA" id="ARBA00022705"/>
    </source>
</evidence>
<dbReference type="GO" id="GO:0043625">
    <property type="term" value="C:delta DNA polymerase complex"/>
    <property type="evidence" value="ECO:0007669"/>
    <property type="project" value="InterPro"/>
</dbReference>
<dbReference type="GO" id="GO:0006297">
    <property type="term" value="P:nucleotide-excision repair, DNA gap filling"/>
    <property type="evidence" value="ECO:0007669"/>
    <property type="project" value="TreeGrafter"/>
</dbReference>
<gene>
    <name evidence="6" type="ORF">RHTO0S_11e03686g</name>
</gene>
<dbReference type="InterPro" id="IPR041913">
    <property type="entry name" value="POLD3_sf"/>
</dbReference>
<feature type="compositionally biased region" description="Acidic residues" evidence="5">
    <location>
        <begin position="331"/>
        <end position="348"/>
    </location>
</feature>
<keyword evidence="4" id="KW-0539">Nucleus</keyword>
<reference evidence="6" key="1">
    <citation type="journal article" date="2014" name="Genome Announc.">
        <title>Draft genome sequence of Rhodosporidium toruloides CECT1137, an oleaginous yeast of biotechnological interest.</title>
        <authorList>
            <person name="Morin N."/>
            <person name="Calcas X."/>
            <person name="Devillers H."/>
            <person name="Durrens P."/>
            <person name="Sherman D.J."/>
            <person name="Nicaud J.-M."/>
            <person name="Neuveglise C."/>
        </authorList>
    </citation>
    <scope>NUCLEOTIDE SEQUENCE</scope>
    <source>
        <strain evidence="6">CECT1137</strain>
    </source>
</reference>
<feature type="compositionally biased region" description="Low complexity" evidence="5">
    <location>
        <begin position="90"/>
        <end position="102"/>
    </location>
</feature>
<comment type="subcellular location">
    <subcellularLocation>
        <location evidence="1">Nucleus</location>
    </subcellularLocation>
</comment>
<feature type="compositionally biased region" description="Polar residues" evidence="5">
    <location>
        <begin position="389"/>
        <end position="400"/>
    </location>
</feature>
<organism evidence="6">
    <name type="scientific">Rhodotorula toruloides</name>
    <name type="common">Yeast</name>
    <name type="synonym">Rhodosporidium toruloides</name>
    <dbReference type="NCBI Taxonomy" id="5286"/>
    <lineage>
        <taxon>Eukaryota</taxon>
        <taxon>Fungi</taxon>
        <taxon>Dikarya</taxon>
        <taxon>Basidiomycota</taxon>
        <taxon>Pucciniomycotina</taxon>
        <taxon>Microbotryomycetes</taxon>
        <taxon>Sporidiobolales</taxon>
        <taxon>Sporidiobolaceae</taxon>
        <taxon>Rhodotorula</taxon>
    </lineage>
</organism>
<keyword evidence="3" id="KW-0235">DNA replication</keyword>
<dbReference type="InterPro" id="IPR019038">
    <property type="entry name" value="POLD3"/>
</dbReference>
<proteinExistence type="predicted"/>
<feature type="region of interest" description="Disordered" evidence="5">
    <location>
        <begin position="164"/>
        <end position="418"/>
    </location>
</feature>
<dbReference type="GO" id="GO:0003887">
    <property type="term" value="F:DNA-directed DNA polymerase activity"/>
    <property type="evidence" value="ECO:0007669"/>
    <property type="project" value="TreeGrafter"/>
</dbReference>
<dbReference type="PANTHER" id="PTHR17598">
    <property type="entry name" value="DNA POLYMERASE DELTA SUBUNIT 3"/>
    <property type="match status" value="1"/>
</dbReference>
<feature type="compositionally biased region" description="Basic and acidic residues" evidence="5">
    <location>
        <begin position="208"/>
        <end position="221"/>
    </location>
</feature>
<feature type="compositionally biased region" description="Basic and acidic residues" evidence="5">
    <location>
        <begin position="70"/>
        <end position="85"/>
    </location>
</feature>
<name>A0A061BCX8_RHOTO</name>
<dbReference type="GO" id="GO:0006271">
    <property type="term" value="P:DNA strand elongation involved in DNA replication"/>
    <property type="evidence" value="ECO:0007669"/>
    <property type="project" value="TreeGrafter"/>
</dbReference>
<dbReference type="EMBL" id="LK052946">
    <property type="protein sequence ID" value="CDR45725.1"/>
    <property type="molecule type" value="Genomic_DNA"/>
</dbReference>
<dbReference type="PANTHER" id="PTHR17598:SF13">
    <property type="entry name" value="DNA POLYMERASE DELTA SUBUNIT 3"/>
    <property type="match status" value="1"/>
</dbReference>
<evidence type="ECO:0000256" key="5">
    <source>
        <dbReference type="SAM" id="MobiDB-lite"/>
    </source>
</evidence>
<feature type="region of interest" description="Disordered" evidence="5">
    <location>
        <begin position="70"/>
        <end position="104"/>
    </location>
</feature>
<accession>A0A061BCX8</accession>
<dbReference type="AlphaFoldDB" id="A0A061BCX8"/>
<dbReference type="GO" id="GO:1904161">
    <property type="term" value="P:DNA synthesis involved in UV-damage excision repair"/>
    <property type="evidence" value="ECO:0007669"/>
    <property type="project" value="TreeGrafter"/>
</dbReference>
<feature type="compositionally biased region" description="Low complexity" evidence="5">
    <location>
        <begin position="379"/>
        <end position="388"/>
    </location>
</feature>
<feature type="compositionally biased region" description="Basic residues" evidence="5">
    <location>
        <begin position="292"/>
        <end position="305"/>
    </location>
</feature>
<dbReference type="Pfam" id="PF09507">
    <property type="entry name" value="CDC27"/>
    <property type="match status" value="1"/>
</dbReference>
<evidence type="ECO:0000313" key="6">
    <source>
        <dbReference type="EMBL" id="CDR45725.1"/>
    </source>
</evidence>
<feature type="compositionally biased region" description="Acidic residues" evidence="5">
    <location>
        <begin position="273"/>
        <end position="288"/>
    </location>
</feature>
<dbReference type="OrthoDB" id="514823at2759"/>
<evidence type="ECO:0000256" key="2">
    <source>
        <dbReference type="ARBA" id="ARBA00017589"/>
    </source>
</evidence>